<reference evidence="1" key="1">
    <citation type="submission" date="2020-04" db="EMBL/GenBank/DDBJ databases">
        <authorList>
            <person name="Zhang T."/>
        </authorList>
    </citation>
    <scope>NUCLEOTIDE SEQUENCE</scope>
    <source>
        <strain evidence="1">HKST-UBA01</strain>
    </source>
</reference>
<evidence type="ECO:0000313" key="1">
    <source>
        <dbReference type="EMBL" id="MCA9728340.1"/>
    </source>
</evidence>
<proteinExistence type="predicted"/>
<sequence>MADEPKDKFGRPLRTAKSRVRTSAFKQVISRFWYLLIPLFGVVCSKDAYVRPHLVSDENVINIGRVQTDEVRDSLLAIENKIDGETATVEAEIDSTWSRQVALYRSVLDSLLDVRHEYDAAVPIAEAQVDSLKAVLSEVQGHLQAASSELSQNQLTIDDLKETRRSLQDSVEVVADAIVDLADVYDRLANPDKYRKNTALIPGPGNYPNRDAIPPR</sequence>
<dbReference type="EMBL" id="JAGQHR010000355">
    <property type="protein sequence ID" value="MCA9728340.1"/>
    <property type="molecule type" value="Genomic_DNA"/>
</dbReference>
<accession>A0A956LYY4</accession>
<comment type="caution">
    <text evidence="1">The sequence shown here is derived from an EMBL/GenBank/DDBJ whole genome shotgun (WGS) entry which is preliminary data.</text>
</comment>
<protein>
    <submittedName>
        <fullName evidence="1">Uncharacterized protein</fullName>
    </submittedName>
</protein>
<name>A0A956LYY4_UNCEI</name>
<reference evidence="1" key="2">
    <citation type="journal article" date="2021" name="Microbiome">
        <title>Successional dynamics and alternative stable states in a saline activated sludge microbial community over 9 years.</title>
        <authorList>
            <person name="Wang Y."/>
            <person name="Ye J."/>
            <person name="Ju F."/>
            <person name="Liu L."/>
            <person name="Boyd J.A."/>
            <person name="Deng Y."/>
            <person name="Parks D.H."/>
            <person name="Jiang X."/>
            <person name="Yin X."/>
            <person name="Woodcroft B.J."/>
            <person name="Tyson G.W."/>
            <person name="Hugenholtz P."/>
            <person name="Polz M.F."/>
            <person name="Zhang T."/>
        </authorList>
    </citation>
    <scope>NUCLEOTIDE SEQUENCE</scope>
    <source>
        <strain evidence="1">HKST-UBA01</strain>
    </source>
</reference>
<gene>
    <name evidence="1" type="ORF">KC729_11695</name>
</gene>
<dbReference type="AlphaFoldDB" id="A0A956LYY4"/>
<evidence type="ECO:0000313" key="2">
    <source>
        <dbReference type="Proteomes" id="UP000697710"/>
    </source>
</evidence>
<dbReference type="Proteomes" id="UP000697710">
    <property type="component" value="Unassembled WGS sequence"/>
</dbReference>
<organism evidence="1 2">
    <name type="scientific">Eiseniibacteriota bacterium</name>
    <dbReference type="NCBI Taxonomy" id="2212470"/>
    <lineage>
        <taxon>Bacteria</taxon>
        <taxon>Candidatus Eiseniibacteriota</taxon>
    </lineage>
</organism>